<dbReference type="AlphaFoldDB" id="A0A9P8FZ26"/>
<organism evidence="1 2">
    <name type="scientific">Aureobasidium melanogenum</name>
    <name type="common">Aureobasidium pullulans var. melanogenum</name>
    <dbReference type="NCBI Taxonomy" id="46634"/>
    <lineage>
        <taxon>Eukaryota</taxon>
        <taxon>Fungi</taxon>
        <taxon>Dikarya</taxon>
        <taxon>Ascomycota</taxon>
        <taxon>Pezizomycotina</taxon>
        <taxon>Dothideomycetes</taxon>
        <taxon>Dothideomycetidae</taxon>
        <taxon>Dothideales</taxon>
        <taxon>Saccotheciaceae</taxon>
        <taxon>Aureobasidium</taxon>
    </lineage>
</organism>
<evidence type="ECO:0000313" key="2">
    <source>
        <dbReference type="Proteomes" id="UP000729357"/>
    </source>
</evidence>
<feature type="non-terminal residue" evidence="1">
    <location>
        <position position="239"/>
    </location>
</feature>
<dbReference type="Proteomes" id="UP000729357">
    <property type="component" value="Unassembled WGS sequence"/>
</dbReference>
<reference evidence="1" key="1">
    <citation type="journal article" date="2021" name="J Fungi (Basel)">
        <title>Virulence traits and population genomics of the black yeast Aureobasidium melanogenum.</title>
        <authorList>
            <person name="Cernosa A."/>
            <person name="Sun X."/>
            <person name="Gostincar C."/>
            <person name="Fang C."/>
            <person name="Gunde-Cimerman N."/>
            <person name="Song Z."/>
        </authorList>
    </citation>
    <scope>NUCLEOTIDE SEQUENCE</scope>
    <source>
        <strain evidence="1">EXF-9298</strain>
    </source>
</reference>
<proteinExistence type="predicted"/>
<comment type="caution">
    <text evidence="1">The sequence shown here is derived from an EMBL/GenBank/DDBJ whole genome shotgun (WGS) entry which is preliminary data.</text>
</comment>
<evidence type="ECO:0000313" key="1">
    <source>
        <dbReference type="EMBL" id="KAG9987770.1"/>
    </source>
</evidence>
<keyword evidence="2" id="KW-1185">Reference proteome</keyword>
<gene>
    <name evidence="1" type="ORF">KCU98_g3106</name>
</gene>
<name>A0A9P8FZ26_AURME</name>
<reference evidence="1" key="2">
    <citation type="submission" date="2021-08" db="EMBL/GenBank/DDBJ databases">
        <authorList>
            <person name="Gostincar C."/>
            <person name="Sun X."/>
            <person name="Song Z."/>
            <person name="Gunde-Cimerman N."/>
        </authorList>
    </citation>
    <scope>NUCLEOTIDE SEQUENCE</scope>
    <source>
        <strain evidence="1">EXF-9298</strain>
    </source>
</reference>
<sequence length="239" mass="27015">MKTVISTDAWKDKRYILDTKASGSYVREVFAMENVLGLCSVRINLRGDTFLKNIINGLPPRTKLRFEADARKKSIQDHSMLQQSRDLVWNRDSIDDLFLVLESSATLIGKLFNNVLSKEDMYPLVISGDRAMRDNTLIVFLLLLMLNIPFSSMDRTYLEITNGLPLDLADGSDADWAQRLQNAGWGENRPIWTRELCRRIDTKYGSASKLFTVMGVSAETIDSIKGILLPSGTTNLIDF</sequence>
<accession>A0A9P8FZ26</accession>
<dbReference type="EMBL" id="JAHFXS010000199">
    <property type="protein sequence ID" value="KAG9987770.1"/>
    <property type="molecule type" value="Genomic_DNA"/>
</dbReference>
<protein>
    <submittedName>
        <fullName evidence="1">Uncharacterized protein</fullName>
    </submittedName>
</protein>